<organism evidence="1 2">
    <name type="scientific">Klebsiella michiganensis</name>
    <dbReference type="NCBI Taxonomy" id="1134687"/>
    <lineage>
        <taxon>Bacteria</taxon>
        <taxon>Pseudomonadati</taxon>
        <taxon>Pseudomonadota</taxon>
        <taxon>Gammaproteobacteria</taxon>
        <taxon>Enterobacterales</taxon>
        <taxon>Enterobacteriaceae</taxon>
        <taxon>Klebsiella/Raoultella group</taxon>
        <taxon>Klebsiella</taxon>
    </lineage>
</organism>
<evidence type="ECO:0000313" key="2">
    <source>
        <dbReference type="Proteomes" id="UP000464389"/>
    </source>
</evidence>
<geneLocation type="plasmid" evidence="1">
    <name>unnamed1</name>
</geneLocation>
<dbReference type="EMBL" id="CP048109">
    <property type="protein sequence ID" value="QHS49780.1"/>
    <property type="molecule type" value="Genomic_DNA"/>
</dbReference>
<dbReference type="Proteomes" id="UP000464389">
    <property type="component" value="Plasmid unnamed1"/>
</dbReference>
<proteinExistence type="predicted"/>
<evidence type="ECO:0000313" key="1">
    <source>
        <dbReference type="EMBL" id="QHS49780.1"/>
    </source>
</evidence>
<protein>
    <submittedName>
        <fullName evidence="1">Uncharacterized protein</fullName>
    </submittedName>
</protein>
<gene>
    <name evidence="1" type="ORF">GW952_29575</name>
</gene>
<reference evidence="1 2" key="1">
    <citation type="submission" date="2020-01" db="EMBL/GenBank/DDBJ databases">
        <title>Bactrocera dorsalis gut bacteria genome.</title>
        <authorList>
            <person name="Zhang H."/>
            <person name="Cai Z."/>
        </authorList>
    </citation>
    <scope>NUCLEOTIDE SEQUENCE [LARGE SCALE GENOMIC DNA]</scope>
    <source>
        <strain evidence="1 2">BD177</strain>
        <plasmid evidence="1 2">unnamed1</plasmid>
    </source>
</reference>
<name>A0A6P1V6N6_9ENTR</name>
<sequence length="211" mass="24367">MSQRWVFDALVKDREDKIGLIAYSLYKFEKNELANRLNSEGKTPTQIRSELRTFHNHALGDSRIEGFRDHAEVIIRDLMDQIEEDLRAEYQLQFDNVNTLLDDYDSLQATIKDFPNVIKRERENAILDFHRAVTRKESRETGRIIRAIKWVRDGFQGVIAAILLALFIYGLCALALSPDDRQGIVDKAYNNFKASFFQQANTPIVNSLDGQ</sequence>
<keyword evidence="1" id="KW-0614">Plasmid</keyword>
<dbReference type="RefSeq" id="WP_004117933.1">
    <property type="nucleotide sequence ID" value="NZ_CABEJA010000056.1"/>
</dbReference>
<dbReference type="AlphaFoldDB" id="A0A6P1V6N6"/>
<accession>A0A6P1V6N6</accession>